<protein>
    <submittedName>
        <fullName evidence="1">Sarcosine oxidase subunit delta</fullName>
    </submittedName>
</protein>
<dbReference type="InterPro" id="IPR038561">
    <property type="entry name" value="SoxD_sf"/>
</dbReference>
<dbReference type="Gene3D" id="3.30.2270.10">
    <property type="entry name" value="Folate-binding superfamily"/>
    <property type="match status" value="1"/>
</dbReference>
<name>A0A3M0CNW3_9PROT</name>
<proteinExistence type="predicted"/>
<comment type="caution">
    <text evidence="1">The sequence shown here is derived from an EMBL/GenBank/DDBJ whole genome shotgun (WGS) entry which is preliminary data.</text>
</comment>
<organism evidence="1 2">
    <name type="scientific">Eilatimonas milleporae</name>
    <dbReference type="NCBI Taxonomy" id="911205"/>
    <lineage>
        <taxon>Bacteria</taxon>
        <taxon>Pseudomonadati</taxon>
        <taxon>Pseudomonadota</taxon>
        <taxon>Alphaproteobacteria</taxon>
        <taxon>Kordiimonadales</taxon>
        <taxon>Kordiimonadaceae</taxon>
        <taxon>Eilatimonas</taxon>
    </lineage>
</organism>
<dbReference type="Proteomes" id="UP000271227">
    <property type="component" value="Unassembled WGS sequence"/>
</dbReference>
<dbReference type="AlphaFoldDB" id="A0A3M0CNW3"/>
<keyword evidence="2" id="KW-1185">Reference proteome</keyword>
<dbReference type="EMBL" id="REFR01000012">
    <property type="protein sequence ID" value="RMB04963.1"/>
    <property type="molecule type" value="Genomic_DNA"/>
</dbReference>
<reference evidence="1 2" key="1">
    <citation type="submission" date="2018-10" db="EMBL/GenBank/DDBJ databases">
        <title>Genomic Encyclopedia of Archaeal and Bacterial Type Strains, Phase II (KMG-II): from individual species to whole genera.</title>
        <authorList>
            <person name="Goeker M."/>
        </authorList>
    </citation>
    <scope>NUCLEOTIDE SEQUENCE [LARGE SCALE GENOMIC DNA]</scope>
    <source>
        <strain evidence="1 2">DSM 25217</strain>
    </source>
</reference>
<evidence type="ECO:0000313" key="1">
    <source>
        <dbReference type="EMBL" id="RMB04963.1"/>
    </source>
</evidence>
<dbReference type="InterPro" id="IPR006279">
    <property type="entry name" value="SoxD"/>
</dbReference>
<accession>A0A3M0CNW3</accession>
<dbReference type="InParanoid" id="A0A3M0CNW3"/>
<dbReference type="GO" id="GO:0008115">
    <property type="term" value="F:sarcosine oxidase activity"/>
    <property type="evidence" value="ECO:0007669"/>
    <property type="project" value="InterPro"/>
</dbReference>
<sequence length="93" mass="11069">MLIPCPFCGPRDEAEFHCADESHIARPEPFRDVPEEDWAHYLFYRENPKGIVAERWHHRFGCGLWFNIARDTRTHEITRVYEMTDPRPDPEAS</sequence>
<gene>
    <name evidence="1" type="ORF">BXY39_2537</name>
</gene>
<dbReference type="GO" id="GO:0046653">
    <property type="term" value="P:tetrahydrofolate metabolic process"/>
    <property type="evidence" value="ECO:0007669"/>
    <property type="project" value="InterPro"/>
</dbReference>
<evidence type="ECO:0000313" key="2">
    <source>
        <dbReference type="Proteomes" id="UP000271227"/>
    </source>
</evidence>
<dbReference type="Pfam" id="PF04267">
    <property type="entry name" value="SoxD"/>
    <property type="match status" value="1"/>
</dbReference>